<feature type="domain" description="Acyl-CoA dehydrogenase/oxidase C-terminal" evidence="6">
    <location>
        <begin position="212"/>
        <end position="325"/>
    </location>
</feature>
<dbReference type="InterPro" id="IPR036250">
    <property type="entry name" value="AcylCo_DH-like_C"/>
</dbReference>
<dbReference type="GO" id="GO:0003995">
    <property type="term" value="F:acyl-CoA dehydrogenase activity"/>
    <property type="evidence" value="ECO:0007669"/>
    <property type="project" value="TreeGrafter"/>
</dbReference>
<dbReference type="AlphaFoldDB" id="A0A378WWK8"/>
<keyword evidence="4" id="KW-0274">FAD</keyword>
<dbReference type="GO" id="GO:0050660">
    <property type="term" value="F:flavin adenine dinucleotide binding"/>
    <property type="evidence" value="ECO:0007669"/>
    <property type="project" value="InterPro"/>
</dbReference>
<name>A0A378WWK8_9NOCA</name>
<dbReference type="InterPro" id="IPR013786">
    <property type="entry name" value="AcylCoA_DH/ox_N"/>
</dbReference>
<dbReference type="Gene3D" id="1.20.140.10">
    <property type="entry name" value="Butyryl-CoA Dehydrogenase, subunit A, domain 3"/>
    <property type="match status" value="1"/>
</dbReference>
<keyword evidence="3" id="KW-0285">Flavoprotein</keyword>
<dbReference type="Pfam" id="PF02771">
    <property type="entry name" value="Acyl-CoA_dh_N"/>
    <property type="match status" value="1"/>
</dbReference>
<evidence type="ECO:0000256" key="4">
    <source>
        <dbReference type="ARBA" id="ARBA00022827"/>
    </source>
</evidence>
<keyword evidence="5" id="KW-0560">Oxidoreductase</keyword>
<gene>
    <name evidence="8" type="ORF">NCTC13184_04244</name>
</gene>
<evidence type="ECO:0000256" key="1">
    <source>
        <dbReference type="ARBA" id="ARBA00001974"/>
    </source>
</evidence>
<evidence type="ECO:0000313" key="9">
    <source>
        <dbReference type="Proteomes" id="UP000255082"/>
    </source>
</evidence>
<dbReference type="PANTHER" id="PTHR43884">
    <property type="entry name" value="ACYL-COA DEHYDROGENASE"/>
    <property type="match status" value="1"/>
</dbReference>
<dbReference type="InterPro" id="IPR009075">
    <property type="entry name" value="AcylCo_DH/oxidase_C"/>
</dbReference>
<dbReference type="PANTHER" id="PTHR43884:SF20">
    <property type="entry name" value="ACYL-COA DEHYDROGENASE FADE28"/>
    <property type="match status" value="1"/>
</dbReference>
<comment type="cofactor">
    <cofactor evidence="1">
        <name>FAD</name>
        <dbReference type="ChEBI" id="CHEBI:57692"/>
    </cofactor>
</comment>
<evidence type="ECO:0000256" key="2">
    <source>
        <dbReference type="ARBA" id="ARBA00009347"/>
    </source>
</evidence>
<reference evidence="8 9" key="1">
    <citation type="submission" date="2018-06" db="EMBL/GenBank/DDBJ databases">
        <authorList>
            <consortium name="Pathogen Informatics"/>
            <person name="Doyle S."/>
        </authorList>
    </citation>
    <scope>NUCLEOTIDE SEQUENCE [LARGE SCALE GENOMIC DNA]</scope>
    <source>
        <strain evidence="8 9">NCTC13184</strain>
    </source>
</reference>
<dbReference type="SUPFAM" id="SSF47203">
    <property type="entry name" value="Acyl-CoA dehydrogenase C-terminal domain-like"/>
    <property type="match status" value="1"/>
</dbReference>
<dbReference type="InterPro" id="IPR037069">
    <property type="entry name" value="AcylCoA_DH/ox_N_sf"/>
</dbReference>
<evidence type="ECO:0000259" key="6">
    <source>
        <dbReference type="Pfam" id="PF00441"/>
    </source>
</evidence>
<dbReference type="Proteomes" id="UP000255082">
    <property type="component" value="Unassembled WGS sequence"/>
</dbReference>
<organism evidence="8 9">
    <name type="scientific">Nocardia africana</name>
    <dbReference type="NCBI Taxonomy" id="134964"/>
    <lineage>
        <taxon>Bacteria</taxon>
        <taxon>Bacillati</taxon>
        <taxon>Actinomycetota</taxon>
        <taxon>Actinomycetes</taxon>
        <taxon>Mycobacteriales</taxon>
        <taxon>Nocardiaceae</taxon>
        <taxon>Nocardia</taxon>
    </lineage>
</organism>
<comment type="similarity">
    <text evidence="2">Belongs to the acyl-CoA dehydrogenase family.</text>
</comment>
<feature type="domain" description="Acyl-CoA dehydrogenase/oxidase N-terminal" evidence="7">
    <location>
        <begin position="27"/>
        <end position="79"/>
    </location>
</feature>
<dbReference type="SUPFAM" id="SSF56645">
    <property type="entry name" value="Acyl-CoA dehydrogenase NM domain-like"/>
    <property type="match status" value="1"/>
</dbReference>
<protein>
    <submittedName>
        <fullName evidence="8">Pimeloyl-CoA dehydrogenase, small subunit</fullName>
    </submittedName>
</protein>
<dbReference type="OrthoDB" id="4319499at2"/>
<accession>A0A378WWK8</accession>
<evidence type="ECO:0000313" key="8">
    <source>
        <dbReference type="EMBL" id="SUA45720.1"/>
    </source>
</evidence>
<dbReference type="InterPro" id="IPR009100">
    <property type="entry name" value="AcylCoA_DH/oxidase_NM_dom_sf"/>
</dbReference>
<dbReference type="EMBL" id="UGRU01000001">
    <property type="protein sequence ID" value="SUA45720.1"/>
    <property type="molecule type" value="Genomic_DNA"/>
</dbReference>
<evidence type="ECO:0000256" key="5">
    <source>
        <dbReference type="ARBA" id="ARBA00023002"/>
    </source>
</evidence>
<dbReference type="RefSeq" id="WP_062963672.1">
    <property type="nucleotide sequence ID" value="NZ_UGRU01000001.1"/>
</dbReference>
<dbReference type="Gene3D" id="1.10.540.10">
    <property type="entry name" value="Acyl-CoA dehydrogenase/oxidase, N-terminal domain"/>
    <property type="match status" value="1"/>
</dbReference>
<evidence type="ECO:0000256" key="3">
    <source>
        <dbReference type="ARBA" id="ARBA00022630"/>
    </source>
</evidence>
<dbReference type="Pfam" id="PF00441">
    <property type="entry name" value="Acyl-CoA_dh_1"/>
    <property type="match status" value="1"/>
</dbReference>
<sequence>MDFGFDETQLAVDEAVRGVLSREPASAAAWPLLCDAGLHILGFPEKFGGAGLGAVEVGIVARALGEAALATPVLGTSIAGLVASRAPAAMVADWCSGVLDGQVTAVSPGSAGGAELPAPKVVAGTQQPTISGRFAAAPRAEHAQWLLAPTTAGPVLVKVDARTATATSVESSLRTEQSDAPADVQFELTDARFTALWPECAHERDLYADLYRAVFLSYASGLLSGAVKLTASHLGSRTQFGRPLATFQAASQEIADIYVLATALESVSLFCNWSIDNGDRPSTELDAALFMFAGEGRAAMQMCHHLHGGLGVDVTYPMHRYFSLAKDVVRHCGGERHNLRRLGTRCSSL</sequence>
<proteinExistence type="inferred from homology"/>
<evidence type="ECO:0000259" key="7">
    <source>
        <dbReference type="Pfam" id="PF02771"/>
    </source>
</evidence>